<dbReference type="AlphaFoldDB" id="A0A8J5GEP0"/>
<evidence type="ECO:0000313" key="3">
    <source>
        <dbReference type="Proteomes" id="UP000734854"/>
    </source>
</evidence>
<dbReference type="PANTHER" id="PTHR31170:SF25">
    <property type="entry name" value="BNAA09G04570D PROTEIN"/>
    <property type="match status" value="1"/>
</dbReference>
<keyword evidence="1" id="KW-0472">Membrane</keyword>
<evidence type="ECO:0000256" key="1">
    <source>
        <dbReference type="SAM" id="Phobius"/>
    </source>
</evidence>
<keyword evidence="1" id="KW-1133">Transmembrane helix</keyword>
<dbReference type="EMBL" id="JACMSC010000011">
    <property type="protein sequence ID" value="KAG6502114.1"/>
    <property type="molecule type" value="Genomic_DNA"/>
</dbReference>
<organism evidence="2 3">
    <name type="scientific">Zingiber officinale</name>
    <name type="common">Ginger</name>
    <name type="synonym">Amomum zingiber</name>
    <dbReference type="NCBI Taxonomy" id="94328"/>
    <lineage>
        <taxon>Eukaryota</taxon>
        <taxon>Viridiplantae</taxon>
        <taxon>Streptophyta</taxon>
        <taxon>Embryophyta</taxon>
        <taxon>Tracheophyta</taxon>
        <taxon>Spermatophyta</taxon>
        <taxon>Magnoliopsida</taxon>
        <taxon>Liliopsida</taxon>
        <taxon>Zingiberales</taxon>
        <taxon>Zingiberaceae</taxon>
        <taxon>Zingiber</taxon>
    </lineage>
</organism>
<reference evidence="2 3" key="1">
    <citation type="submission" date="2020-08" db="EMBL/GenBank/DDBJ databases">
        <title>Plant Genome Project.</title>
        <authorList>
            <person name="Zhang R.-G."/>
        </authorList>
    </citation>
    <scope>NUCLEOTIDE SEQUENCE [LARGE SCALE GENOMIC DNA]</scope>
    <source>
        <tissue evidence="2">Rhizome</tissue>
    </source>
</reference>
<gene>
    <name evidence="2" type="ORF">ZIOFF_042003</name>
</gene>
<name>A0A8J5GEP0_ZINOF</name>
<feature type="transmembrane region" description="Helical" evidence="1">
    <location>
        <begin position="461"/>
        <end position="485"/>
    </location>
</feature>
<sequence length="491" mass="56395">MSWHPPSIHLMRRRSEPAMAKDMKGQELKPWRTEKPTIFRVPEVIRRGDREAYEPNIISFGPYHRGEPHLRAMDKLKPQYLQRFLARTTPRKTLEECRSYFRTVECRARSAYSETLTMGSDEFVDMMLHDGCFVVELFISLTERQEGRRQEMDDGEEHDPIFSSAWAEYYLRLDMLLLENQLPLFLLRDLLGFVDPEKAANSLKPLALNFFGGDFLPGRTKKLPEKLEVPETLRRSHHILHLLHACIQQVPDAINPDKSSNCEDNVIRGGAESFRRSPVRDSLLASSFGRKSEKKVADEFVFTPLTPATVPCARELKNAGVQIVRKMDTDSFLDVTFANGRLEIPRIRAYNVSNTILRNLIAFEQLYPERGTHVTDFAYLMDCLIDTREDVALLREAGILVSAMGSNRDVADLFNRMCKKVVVQPTKGHLRAVFEDVPKHCEKKYNKWRATLNHAYFGNPWAAISVVAAILLFVLTIVQTVYSVLSYHQPP</sequence>
<accession>A0A8J5GEP0</accession>
<proteinExistence type="predicted"/>
<comment type="caution">
    <text evidence="2">The sequence shown here is derived from an EMBL/GenBank/DDBJ whole genome shotgun (WGS) entry which is preliminary data.</text>
</comment>
<keyword evidence="1" id="KW-0812">Transmembrane</keyword>
<dbReference type="PANTHER" id="PTHR31170">
    <property type="entry name" value="BNAC04G53230D PROTEIN"/>
    <property type="match status" value="1"/>
</dbReference>
<keyword evidence="3" id="KW-1185">Reference proteome</keyword>
<evidence type="ECO:0000313" key="2">
    <source>
        <dbReference type="EMBL" id="KAG6502114.1"/>
    </source>
</evidence>
<dbReference type="InterPro" id="IPR004158">
    <property type="entry name" value="DUF247_pln"/>
</dbReference>
<dbReference type="Proteomes" id="UP000734854">
    <property type="component" value="Unassembled WGS sequence"/>
</dbReference>
<dbReference type="Pfam" id="PF03140">
    <property type="entry name" value="DUF247"/>
    <property type="match status" value="1"/>
</dbReference>
<protein>
    <submittedName>
        <fullName evidence="2">Uncharacterized protein</fullName>
    </submittedName>
</protein>